<feature type="domain" description="Fibronectin type-III" evidence="16">
    <location>
        <begin position="140"/>
        <end position="235"/>
    </location>
</feature>
<dbReference type="InterPro" id="IPR013783">
    <property type="entry name" value="Ig-like_fold"/>
</dbReference>
<dbReference type="GO" id="GO:0005516">
    <property type="term" value="F:calmodulin binding"/>
    <property type="evidence" value="ECO:0007669"/>
    <property type="project" value="UniProtKB-KW"/>
</dbReference>
<dbReference type="Pfam" id="PF07679">
    <property type="entry name" value="I-set"/>
    <property type="match status" value="3"/>
</dbReference>
<dbReference type="CDD" id="cd05747">
    <property type="entry name" value="IgI_Titin_like"/>
    <property type="match status" value="1"/>
</dbReference>
<dbReference type="PANTHER" id="PTHR14340">
    <property type="entry name" value="MICROFIBRIL-ASSOCIATED GLYCOPROTEIN 3"/>
    <property type="match status" value="1"/>
</dbReference>
<feature type="domain" description="Ig-like" evidence="15">
    <location>
        <begin position="738"/>
        <end position="826"/>
    </location>
</feature>
<dbReference type="InterPro" id="IPR013098">
    <property type="entry name" value="Ig_I-set"/>
</dbReference>
<keyword evidence="3" id="KW-0723">Serine/threonine-protein kinase</keyword>
<feature type="domain" description="Fibronectin type-III" evidence="16">
    <location>
        <begin position="443"/>
        <end position="535"/>
    </location>
</feature>
<comment type="catalytic activity">
    <reaction evidence="13">
        <text>L-threonyl-[protein] + ATP = O-phospho-L-threonyl-[protein] + ADP + H(+)</text>
        <dbReference type="Rhea" id="RHEA:46608"/>
        <dbReference type="Rhea" id="RHEA-COMP:11060"/>
        <dbReference type="Rhea" id="RHEA-COMP:11605"/>
        <dbReference type="ChEBI" id="CHEBI:15378"/>
        <dbReference type="ChEBI" id="CHEBI:30013"/>
        <dbReference type="ChEBI" id="CHEBI:30616"/>
        <dbReference type="ChEBI" id="CHEBI:61977"/>
        <dbReference type="ChEBI" id="CHEBI:456216"/>
        <dbReference type="EC" id="2.7.11.1"/>
    </reaction>
</comment>
<name>A0A8C1MUI9_CYPCA</name>
<keyword evidence="9" id="KW-0106">Calcium</keyword>
<dbReference type="AlphaFoldDB" id="A0A8C1MUI9"/>
<dbReference type="PRINTS" id="PR00014">
    <property type="entry name" value="FNTYPEIII"/>
</dbReference>
<dbReference type="InterPro" id="IPR036116">
    <property type="entry name" value="FN3_sf"/>
</dbReference>
<evidence type="ECO:0000313" key="17">
    <source>
        <dbReference type="Ensembl" id="ENSCCRP00010081867.1"/>
    </source>
</evidence>
<keyword evidence="10" id="KW-0460">Magnesium</keyword>
<dbReference type="Pfam" id="PF00041">
    <property type="entry name" value="fn3"/>
    <property type="match status" value="4"/>
</dbReference>
<dbReference type="PANTHER" id="PTHR14340:SF9">
    <property type="entry name" value="FIBRONECTIN TYPE-III DOMAIN-CONTAINING PROTEIN"/>
    <property type="match status" value="1"/>
</dbReference>
<dbReference type="FunFam" id="2.60.40.10:FF:000003">
    <property type="entry name" value="Titin isoform E"/>
    <property type="match status" value="1"/>
</dbReference>
<evidence type="ECO:0000256" key="14">
    <source>
        <dbReference type="ARBA" id="ARBA00048679"/>
    </source>
</evidence>
<evidence type="ECO:0000256" key="5">
    <source>
        <dbReference type="ARBA" id="ARBA00022679"/>
    </source>
</evidence>
<accession>A0A8C1MUI9</accession>
<evidence type="ECO:0000256" key="2">
    <source>
        <dbReference type="ARBA" id="ARBA00012513"/>
    </source>
</evidence>
<dbReference type="FunFam" id="2.60.40.10:FF:000867">
    <property type="entry name" value="Titin a"/>
    <property type="match status" value="1"/>
</dbReference>
<evidence type="ECO:0000256" key="11">
    <source>
        <dbReference type="ARBA" id="ARBA00022860"/>
    </source>
</evidence>
<dbReference type="FunFam" id="2.60.40.10:FF:001399">
    <property type="entry name" value="Titin a"/>
    <property type="match status" value="1"/>
</dbReference>
<dbReference type="FunFam" id="2.60.40.10:FF:000107">
    <property type="entry name" value="Myosin, light chain kinase a"/>
    <property type="match status" value="1"/>
</dbReference>
<evidence type="ECO:0000256" key="6">
    <source>
        <dbReference type="ARBA" id="ARBA00022723"/>
    </source>
</evidence>
<dbReference type="GO" id="GO:0031430">
    <property type="term" value="C:M band"/>
    <property type="evidence" value="ECO:0007669"/>
    <property type="project" value="TreeGrafter"/>
</dbReference>
<dbReference type="InterPro" id="IPR007110">
    <property type="entry name" value="Ig-like_dom"/>
</dbReference>
<keyword evidence="4" id="KW-0597">Phosphoprotein</keyword>
<dbReference type="SUPFAM" id="SSF49265">
    <property type="entry name" value="Fibronectin type III"/>
    <property type="match status" value="3"/>
</dbReference>
<dbReference type="InterPro" id="IPR003961">
    <property type="entry name" value="FN3_dom"/>
</dbReference>
<dbReference type="FunFam" id="2.60.40.10:FF:000983">
    <property type="entry name" value="titin isoform X1"/>
    <property type="match status" value="1"/>
</dbReference>
<dbReference type="InterPro" id="IPR003598">
    <property type="entry name" value="Ig_sub2"/>
</dbReference>
<dbReference type="EC" id="2.7.11.1" evidence="2"/>
<keyword evidence="5" id="KW-0808">Transferase</keyword>
<dbReference type="Ensembl" id="ENSCCRT00010090821.1">
    <property type="protein sequence ID" value="ENSCCRP00010081867.1"/>
    <property type="gene ID" value="ENSCCRG00010035738.1"/>
</dbReference>
<dbReference type="InterPro" id="IPR003599">
    <property type="entry name" value="Ig_sub"/>
</dbReference>
<dbReference type="FunFam" id="2.60.40.10:FF:000031">
    <property type="entry name" value="Myosin-binding protein C, slow type"/>
    <property type="match status" value="1"/>
</dbReference>
<dbReference type="SMART" id="SM00409">
    <property type="entry name" value="IG"/>
    <property type="match status" value="4"/>
</dbReference>
<feature type="domain" description="Fibronectin type-III" evidence="16">
    <location>
        <begin position="41"/>
        <end position="136"/>
    </location>
</feature>
<evidence type="ECO:0000313" key="18">
    <source>
        <dbReference type="Proteomes" id="UP000694427"/>
    </source>
</evidence>
<evidence type="ECO:0000256" key="7">
    <source>
        <dbReference type="ARBA" id="ARBA00022737"/>
    </source>
</evidence>
<dbReference type="InterPro" id="IPR036179">
    <property type="entry name" value="Ig-like_dom_sf"/>
</dbReference>
<organism evidence="17 18">
    <name type="scientific">Cyprinus carpio</name>
    <name type="common">Common carp</name>
    <dbReference type="NCBI Taxonomy" id="7962"/>
    <lineage>
        <taxon>Eukaryota</taxon>
        <taxon>Metazoa</taxon>
        <taxon>Chordata</taxon>
        <taxon>Craniata</taxon>
        <taxon>Vertebrata</taxon>
        <taxon>Euteleostomi</taxon>
        <taxon>Actinopterygii</taxon>
        <taxon>Neopterygii</taxon>
        <taxon>Teleostei</taxon>
        <taxon>Ostariophysi</taxon>
        <taxon>Cypriniformes</taxon>
        <taxon>Cyprinidae</taxon>
        <taxon>Cyprininae</taxon>
        <taxon>Cyprinus</taxon>
    </lineage>
</organism>
<evidence type="ECO:0000256" key="1">
    <source>
        <dbReference type="ARBA" id="ARBA00001946"/>
    </source>
</evidence>
<dbReference type="PROSITE" id="PS50835">
    <property type="entry name" value="IG_LIKE"/>
    <property type="match status" value="4"/>
</dbReference>
<reference evidence="17" key="1">
    <citation type="submission" date="2025-08" db="UniProtKB">
        <authorList>
            <consortium name="Ensembl"/>
        </authorList>
    </citation>
    <scope>IDENTIFICATION</scope>
</reference>
<sequence length="927" mass="103838">MYTLTGLIPDAEYQFRVIAQNDVGQSEPGPVSESVVYKPGQPGEFDIISITKDSITIHWLRPESDGGKEILGYWIEYRQAGESAWKKCNKERSKDRQFTMGGLMEATEYEFRVFAENETGLSRPRRTAMGIKTKLSCTTIPSWIPIEGEILCSSVIISWKPPKDDGGSMITNYIVEKCEAKEGEQWHLVSSAISGTTCRVPNLTESAGYYFRVSAQNQYGISEPLEIPSVVIIKSPFGKFHGLPFVSSVTKDSCVVSWKAPTSDGGAKIKNYYLEKREKKQNKWIAVTTEEIHETTYTVKGLLEGFEYEFRVKCENIGGESDWSEISEPVIPKSDTALRAPFFKEELRDMCVKYRATATFVTKVIGHPSPVVKWYKNGKEILPDGEKIKVQEFKGGYFQLVISNADENDVAVYQIRATNQLGSISKSMNLETIELAVADVPDPPKDVKVSDIGRDTLTLTWSPGNDGGSEIINYIIEKCPTTGDRWIRVAQTSETQYTVMSLFGKTKYQFRVIAENHFGLSGPSVPTDDVTTKEDKLAIRNYDEEVDETREITKAEAPHSKVKLLPSLYTVSEELARNGHCANGVASIYVKDIEECDDGLYRCKVVCEDREDNAYAELFVETVRSFREYYLGRSLKKPRRRIDKTKILQRPPEFTLPLYNRAAYIGEDVRFGVTITVHPEPSVTWLKAGHRIKPDPTKYTFTSDKGLYQLMIHNVDLSDDAEYTVVANNKFVKATLSAKILTKPQSLTVSEGDSARFVCDIDGEPAPSVTWMHEGRTIVSSHRIHVSTTQYKSTFEISSVEYSDEGSYTVVVENSEGKQEARFTLTIHKQIIKVEATPTQVKPPEPSVLTVACAFSGEPAPRIEWSRGGKKLPGEEESSRFHIETTEDLTTLIITGVKESDAGAYTLKLSNEHGSDMATVTISIRSK</sequence>
<reference evidence="17" key="2">
    <citation type="submission" date="2025-09" db="UniProtKB">
        <authorList>
            <consortium name="Ensembl"/>
        </authorList>
    </citation>
    <scope>IDENTIFICATION</scope>
</reference>
<dbReference type="CDD" id="cd00063">
    <property type="entry name" value="FN3"/>
    <property type="match status" value="5"/>
</dbReference>
<comment type="catalytic activity">
    <reaction evidence="14">
        <text>L-seryl-[protein] + ATP = O-phospho-L-seryl-[protein] + ADP + H(+)</text>
        <dbReference type="Rhea" id="RHEA:17989"/>
        <dbReference type="Rhea" id="RHEA-COMP:9863"/>
        <dbReference type="Rhea" id="RHEA-COMP:11604"/>
        <dbReference type="ChEBI" id="CHEBI:15378"/>
        <dbReference type="ChEBI" id="CHEBI:29999"/>
        <dbReference type="ChEBI" id="CHEBI:30616"/>
        <dbReference type="ChEBI" id="CHEBI:83421"/>
        <dbReference type="ChEBI" id="CHEBI:456216"/>
        <dbReference type="EC" id="2.7.11.1"/>
    </reaction>
</comment>
<dbReference type="GO" id="GO:0046872">
    <property type="term" value="F:metal ion binding"/>
    <property type="evidence" value="ECO:0007669"/>
    <property type="project" value="UniProtKB-KW"/>
</dbReference>
<keyword evidence="11" id="KW-0112">Calmodulin-binding</keyword>
<comment type="cofactor">
    <cofactor evidence="1">
        <name>Mg(2+)</name>
        <dbReference type="ChEBI" id="CHEBI:18420"/>
    </cofactor>
</comment>
<dbReference type="GO" id="GO:0008307">
    <property type="term" value="F:structural constituent of muscle"/>
    <property type="evidence" value="ECO:0007669"/>
    <property type="project" value="TreeGrafter"/>
</dbReference>
<proteinExistence type="predicted"/>
<evidence type="ECO:0000259" key="15">
    <source>
        <dbReference type="PROSITE" id="PS50835"/>
    </source>
</evidence>
<dbReference type="SMART" id="SM00408">
    <property type="entry name" value="IGc2"/>
    <property type="match status" value="3"/>
</dbReference>
<keyword evidence="6" id="KW-0479">Metal-binding</keyword>
<evidence type="ECO:0000256" key="12">
    <source>
        <dbReference type="ARBA" id="ARBA00023319"/>
    </source>
</evidence>
<evidence type="ECO:0000256" key="9">
    <source>
        <dbReference type="ARBA" id="ARBA00022837"/>
    </source>
</evidence>
<feature type="domain" description="Fibronectin type-III" evidence="16">
    <location>
        <begin position="1"/>
        <end position="40"/>
    </location>
</feature>
<dbReference type="GO" id="GO:0045214">
    <property type="term" value="P:sarcomere organization"/>
    <property type="evidence" value="ECO:0007669"/>
    <property type="project" value="TreeGrafter"/>
</dbReference>
<dbReference type="GO" id="GO:0004674">
    <property type="term" value="F:protein serine/threonine kinase activity"/>
    <property type="evidence" value="ECO:0007669"/>
    <property type="project" value="UniProtKB-KW"/>
</dbReference>
<dbReference type="Pfam" id="PF13927">
    <property type="entry name" value="Ig_3"/>
    <property type="match status" value="1"/>
</dbReference>
<dbReference type="GO" id="GO:0003007">
    <property type="term" value="P:heart morphogenesis"/>
    <property type="evidence" value="ECO:0007669"/>
    <property type="project" value="UniProtKB-ARBA"/>
</dbReference>
<dbReference type="SUPFAM" id="SSF48726">
    <property type="entry name" value="Immunoglobulin"/>
    <property type="match status" value="4"/>
</dbReference>
<evidence type="ECO:0000256" key="4">
    <source>
        <dbReference type="ARBA" id="ARBA00022553"/>
    </source>
</evidence>
<feature type="domain" description="Ig-like" evidence="15">
    <location>
        <begin position="832"/>
        <end position="923"/>
    </location>
</feature>
<feature type="domain" description="Fibronectin type-III" evidence="16">
    <location>
        <begin position="236"/>
        <end position="335"/>
    </location>
</feature>
<keyword evidence="12" id="KW-0393">Immunoglobulin domain</keyword>
<dbReference type="PROSITE" id="PS50853">
    <property type="entry name" value="FN3"/>
    <property type="match status" value="5"/>
</dbReference>
<keyword evidence="8" id="KW-0418">Kinase</keyword>
<keyword evidence="7" id="KW-0677">Repeat</keyword>
<dbReference type="GO" id="GO:0055013">
    <property type="term" value="P:cardiac muscle cell development"/>
    <property type="evidence" value="ECO:0007669"/>
    <property type="project" value="UniProtKB-ARBA"/>
</dbReference>
<feature type="domain" description="Ig-like" evidence="15">
    <location>
        <begin position="652"/>
        <end position="737"/>
    </location>
</feature>
<dbReference type="SMART" id="SM00060">
    <property type="entry name" value="FN3"/>
    <property type="match status" value="4"/>
</dbReference>
<dbReference type="Gene3D" id="2.60.40.10">
    <property type="entry name" value="Immunoglobulins"/>
    <property type="match status" value="9"/>
</dbReference>
<evidence type="ECO:0000259" key="16">
    <source>
        <dbReference type="PROSITE" id="PS50853"/>
    </source>
</evidence>
<evidence type="ECO:0000256" key="10">
    <source>
        <dbReference type="ARBA" id="ARBA00022842"/>
    </source>
</evidence>
<dbReference type="Proteomes" id="UP000694427">
    <property type="component" value="Unplaced"/>
</dbReference>
<evidence type="ECO:0000256" key="13">
    <source>
        <dbReference type="ARBA" id="ARBA00047899"/>
    </source>
</evidence>
<feature type="domain" description="Ig-like" evidence="15">
    <location>
        <begin position="341"/>
        <end position="431"/>
    </location>
</feature>
<protein>
    <recommendedName>
        <fullName evidence="2">non-specific serine/threonine protein kinase</fullName>
        <ecNumber evidence="2">2.7.11.1</ecNumber>
    </recommendedName>
</protein>
<keyword evidence="18" id="KW-1185">Reference proteome</keyword>
<dbReference type="FunFam" id="2.60.40.10:FF:000127">
    <property type="entry name" value="titin isoform X1"/>
    <property type="match status" value="2"/>
</dbReference>
<evidence type="ECO:0000256" key="3">
    <source>
        <dbReference type="ARBA" id="ARBA00022527"/>
    </source>
</evidence>
<evidence type="ECO:0000256" key="8">
    <source>
        <dbReference type="ARBA" id="ARBA00022777"/>
    </source>
</evidence>